<comment type="caution">
    <text evidence="2">The sequence shown here is derived from an EMBL/GenBank/DDBJ whole genome shotgun (WGS) entry which is preliminary data.</text>
</comment>
<feature type="domain" description="SGNH hydrolase-type esterase" evidence="1">
    <location>
        <begin position="90"/>
        <end position="232"/>
    </location>
</feature>
<proteinExistence type="predicted"/>
<sequence length="257" mass="27215">MLLDLILSSRLFNWFFGTMHGRDEREDVAPGRVLSALTLAVVAGCSGGCGGGGGGGGAPIMGIPTSAPTKEARSEQPIKPPPVCTVWLEGDSILNGSSPAGRLTEPPAAAIKRLRPAYTVTDRSMPGNYVTMRMPGFLAEIIDARFVVLEFGMNDGGNGFDYREPLRSMVQRVKALGKTPIVTGLSRVRGAPPWRDAYDALAHQVATEEGATFADWGAVPYSDADMADDVHPAQSYSTPLAEKIVRALDAVAPECAL</sequence>
<dbReference type="Pfam" id="PF13472">
    <property type="entry name" value="Lipase_GDSL_2"/>
    <property type="match status" value="1"/>
</dbReference>
<dbReference type="Proteomes" id="UP001184230">
    <property type="component" value="Unassembled WGS sequence"/>
</dbReference>
<gene>
    <name evidence="2" type="ORF">J2739_004636</name>
</gene>
<keyword evidence="3" id="KW-1185">Reference proteome</keyword>
<evidence type="ECO:0000313" key="2">
    <source>
        <dbReference type="EMBL" id="MDR6538843.1"/>
    </source>
</evidence>
<dbReference type="InterPro" id="IPR036514">
    <property type="entry name" value="SGNH_hydro_sf"/>
</dbReference>
<dbReference type="CDD" id="cd00229">
    <property type="entry name" value="SGNH_hydrolase"/>
    <property type="match status" value="1"/>
</dbReference>
<evidence type="ECO:0000259" key="1">
    <source>
        <dbReference type="Pfam" id="PF13472"/>
    </source>
</evidence>
<protein>
    <recommendedName>
        <fullName evidence="1">SGNH hydrolase-type esterase domain-containing protein</fullName>
    </recommendedName>
</protein>
<organism evidence="2 3">
    <name type="scientific">Variovorax soli</name>
    <dbReference type="NCBI Taxonomy" id="376815"/>
    <lineage>
        <taxon>Bacteria</taxon>
        <taxon>Pseudomonadati</taxon>
        <taxon>Pseudomonadota</taxon>
        <taxon>Betaproteobacteria</taxon>
        <taxon>Burkholderiales</taxon>
        <taxon>Comamonadaceae</taxon>
        <taxon>Variovorax</taxon>
    </lineage>
</organism>
<accession>A0ABU1NKF1</accession>
<name>A0ABU1NKF1_9BURK</name>
<dbReference type="Gene3D" id="3.40.50.1110">
    <property type="entry name" value="SGNH hydrolase"/>
    <property type="match status" value="1"/>
</dbReference>
<dbReference type="RefSeq" id="WP_309906013.1">
    <property type="nucleotide sequence ID" value="NZ_JAVDRF010000012.1"/>
</dbReference>
<dbReference type="EMBL" id="JAVDRF010000012">
    <property type="protein sequence ID" value="MDR6538843.1"/>
    <property type="molecule type" value="Genomic_DNA"/>
</dbReference>
<dbReference type="SUPFAM" id="SSF52266">
    <property type="entry name" value="SGNH hydrolase"/>
    <property type="match status" value="1"/>
</dbReference>
<dbReference type="InterPro" id="IPR013830">
    <property type="entry name" value="SGNH_hydro"/>
</dbReference>
<reference evidence="2 3" key="1">
    <citation type="submission" date="2023-07" db="EMBL/GenBank/DDBJ databases">
        <title>Sorghum-associated microbial communities from plants grown in Nebraska, USA.</title>
        <authorList>
            <person name="Schachtman D."/>
        </authorList>
    </citation>
    <scope>NUCLEOTIDE SEQUENCE [LARGE SCALE GENOMIC DNA]</scope>
    <source>
        <strain evidence="2 3">DS1781</strain>
    </source>
</reference>
<evidence type="ECO:0000313" key="3">
    <source>
        <dbReference type="Proteomes" id="UP001184230"/>
    </source>
</evidence>